<reference evidence="20" key="1">
    <citation type="submission" date="2016-02" db="EMBL/GenBank/DDBJ databases">
        <title>Comparative genomics of biotechnologically important yeasts.</title>
        <authorList>
            <consortium name="DOE Joint Genome Institute"/>
            <person name="Riley R."/>
            <person name="Haridas S."/>
            <person name="Wolfe K.H."/>
            <person name="Lopes M.R."/>
            <person name="Hittinger C.T."/>
            <person name="Goker M."/>
            <person name="Salamov A."/>
            <person name="Wisecaver J."/>
            <person name="Long T.M."/>
            <person name="Aerts A.L."/>
            <person name="Barry K."/>
            <person name="Choi C."/>
            <person name="Clum A."/>
            <person name="Coughlan A.Y."/>
            <person name="Deshpande S."/>
            <person name="Douglass A.P."/>
            <person name="Hanson S.J."/>
            <person name="Klenk H.-P."/>
            <person name="Labutti K."/>
            <person name="Lapidus A."/>
            <person name="Lindquist E."/>
            <person name="Lipzen A."/>
            <person name="Meier-Kolthoff J.P."/>
            <person name="Ohm R.A."/>
            <person name="Otillar R.P."/>
            <person name="Pangilinan J."/>
            <person name="Peng Y."/>
            <person name="Rokas A."/>
            <person name="Rosa C.A."/>
            <person name="Scheuner C."/>
            <person name="Sibirny A.A."/>
            <person name="Slot J.C."/>
            <person name="Stielow J.B."/>
            <person name="Sun H."/>
            <person name="Kurtzman C.P."/>
            <person name="Blackwell M."/>
            <person name="Jeffries T.W."/>
            <person name="Grigoriev I.V."/>
        </authorList>
    </citation>
    <scope>NUCLEOTIDE SEQUENCE [LARGE SCALE GENOMIC DNA]</scope>
    <source>
        <strain evidence="20">NRRL Y-17796</strain>
    </source>
</reference>
<dbReference type="GO" id="GO:0006696">
    <property type="term" value="P:ergosterol biosynthetic process"/>
    <property type="evidence" value="ECO:0007669"/>
    <property type="project" value="EnsemblFungi"/>
</dbReference>
<feature type="transmembrane region" description="Helical" evidence="18">
    <location>
        <begin position="302"/>
        <end position="321"/>
    </location>
</feature>
<feature type="transmembrane region" description="Helical" evidence="18">
    <location>
        <begin position="72"/>
        <end position="92"/>
    </location>
</feature>
<proteinExistence type="inferred from homology"/>
<keyword evidence="9 18" id="KW-0756">Sterol biosynthesis</keyword>
<evidence type="ECO:0000256" key="17">
    <source>
        <dbReference type="ARBA" id="ARBA00069705"/>
    </source>
</evidence>
<comment type="subcellular location">
    <subcellularLocation>
        <location evidence="1">Membrane</location>
        <topology evidence="1">Multi-pass membrane protein</topology>
    </subcellularLocation>
</comment>
<dbReference type="GO" id="GO:0005789">
    <property type="term" value="C:endoplasmic reticulum membrane"/>
    <property type="evidence" value="ECO:0007669"/>
    <property type="project" value="TreeGrafter"/>
</dbReference>
<evidence type="ECO:0000256" key="1">
    <source>
        <dbReference type="ARBA" id="ARBA00004141"/>
    </source>
</evidence>
<keyword evidence="8 18" id="KW-0560">Oxidoreductase</keyword>
<keyword evidence="11 18" id="KW-0472">Membrane</keyword>
<dbReference type="AlphaFoldDB" id="A0A1E4TMI1"/>
<evidence type="ECO:0000256" key="3">
    <source>
        <dbReference type="ARBA" id="ARBA00022516"/>
    </source>
</evidence>
<evidence type="ECO:0000256" key="4">
    <source>
        <dbReference type="ARBA" id="ARBA00022692"/>
    </source>
</evidence>
<keyword evidence="6 18" id="KW-0752">Steroid biosynthesis</keyword>
<evidence type="ECO:0000256" key="5">
    <source>
        <dbReference type="ARBA" id="ARBA00022857"/>
    </source>
</evidence>
<dbReference type="PANTHER" id="PTHR21257:SF52">
    <property type="entry name" value="DELTA(14)-STEROL REDUCTASE TM7SF2"/>
    <property type="match status" value="1"/>
</dbReference>
<evidence type="ECO:0000256" key="15">
    <source>
        <dbReference type="ARBA" id="ARBA00031227"/>
    </source>
</evidence>
<dbReference type="PANTHER" id="PTHR21257">
    <property type="entry name" value="DELTA(14)-STEROL REDUCTASE"/>
    <property type="match status" value="1"/>
</dbReference>
<keyword evidence="10 18" id="KW-0443">Lipid metabolism</keyword>
<keyword evidence="7 18" id="KW-1133">Transmembrane helix</keyword>
<evidence type="ECO:0000256" key="16">
    <source>
        <dbReference type="ARBA" id="ARBA00060577"/>
    </source>
</evidence>
<dbReference type="Pfam" id="PF01222">
    <property type="entry name" value="ERG4_ERG24"/>
    <property type="match status" value="1"/>
</dbReference>
<feature type="transmembrane region" description="Helical" evidence="18">
    <location>
        <begin position="146"/>
        <end position="166"/>
    </location>
</feature>
<keyword evidence="3 18" id="KW-0444">Lipid biosynthesis</keyword>
<organism evidence="19 20">
    <name type="scientific">Tortispora caseinolytica NRRL Y-17796</name>
    <dbReference type="NCBI Taxonomy" id="767744"/>
    <lineage>
        <taxon>Eukaryota</taxon>
        <taxon>Fungi</taxon>
        <taxon>Dikarya</taxon>
        <taxon>Ascomycota</taxon>
        <taxon>Saccharomycotina</taxon>
        <taxon>Trigonopsidomycetes</taxon>
        <taxon>Trigonopsidales</taxon>
        <taxon>Trigonopsidaceae</taxon>
        <taxon>Tortispora</taxon>
    </lineage>
</organism>
<evidence type="ECO:0000256" key="14">
    <source>
        <dbReference type="ARBA" id="ARBA00030165"/>
    </source>
</evidence>
<evidence type="ECO:0000256" key="7">
    <source>
        <dbReference type="ARBA" id="ARBA00022989"/>
    </source>
</evidence>
<dbReference type="OrthoDB" id="10262235at2759"/>
<evidence type="ECO:0000256" key="10">
    <source>
        <dbReference type="ARBA" id="ARBA00023098"/>
    </source>
</evidence>
<evidence type="ECO:0000313" key="20">
    <source>
        <dbReference type="Proteomes" id="UP000095023"/>
    </source>
</evidence>
<evidence type="ECO:0000256" key="6">
    <source>
        <dbReference type="ARBA" id="ARBA00022955"/>
    </source>
</evidence>
<comment type="pathway">
    <text evidence="16">Steroid biosynthesis.</text>
</comment>
<keyword evidence="4 18" id="KW-0812">Transmembrane</keyword>
<evidence type="ECO:0000256" key="18">
    <source>
        <dbReference type="RuleBase" id="RU369120"/>
    </source>
</evidence>
<evidence type="ECO:0000256" key="13">
    <source>
        <dbReference type="ARBA" id="ARBA00023221"/>
    </source>
</evidence>
<protein>
    <recommendedName>
        <fullName evidence="17 18">Delta(14)-sterol reductase</fullName>
    </recommendedName>
    <alternativeName>
        <fullName evidence="14 18">C-14 sterol reductase</fullName>
    </alternativeName>
    <alternativeName>
        <fullName evidence="15 18">Sterol C14-reductase</fullName>
    </alternativeName>
</protein>
<evidence type="ECO:0000256" key="9">
    <source>
        <dbReference type="ARBA" id="ARBA00023011"/>
    </source>
</evidence>
<evidence type="ECO:0000256" key="11">
    <source>
        <dbReference type="ARBA" id="ARBA00023136"/>
    </source>
</evidence>
<feature type="transmembrane region" description="Helical" evidence="18">
    <location>
        <begin position="112"/>
        <end position="134"/>
    </location>
</feature>
<feature type="transmembrane region" description="Helical" evidence="18">
    <location>
        <begin position="271"/>
        <end position="290"/>
    </location>
</feature>
<dbReference type="FunFam" id="1.20.120.1630:FF:000011">
    <property type="entry name" value="Delta(14)-sterol reductase"/>
    <property type="match status" value="1"/>
</dbReference>
<keyword evidence="20" id="KW-1185">Reference proteome</keyword>
<feature type="transmembrane region" description="Helical" evidence="18">
    <location>
        <begin position="21"/>
        <end position="42"/>
    </location>
</feature>
<gene>
    <name evidence="19" type="ORF">CANCADRAFT_95800</name>
</gene>
<dbReference type="Gene3D" id="1.20.120.1630">
    <property type="match status" value="1"/>
</dbReference>
<keyword evidence="5" id="KW-0521">NADP</keyword>
<feature type="transmembrane region" description="Helical" evidence="18">
    <location>
        <begin position="376"/>
        <end position="405"/>
    </location>
</feature>
<evidence type="ECO:0000256" key="12">
    <source>
        <dbReference type="ARBA" id="ARBA00023166"/>
    </source>
</evidence>
<dbReference type="InterPro" id="IPR001171">
    <property type="entry name" value="ERG24_DHCR-like"/>
</dbReference>
<evidence type="ECO:0000313" key="19">
    <source>
        <dbReference type="EMBL" id="ODV92937.1"/>
    </source>
</evidence>
<keyword evidence="13 18" id="KW-0753">Steroid metabolism</keyword>
<accession>A0A1E4TMI1</accession>
<evidence type="ECO:0000256" key="8">
    <source>
        <dbReference type="ARBA" id="ARBA00023002"/>
    </source>
</evidence>
<evidence type="ECO:0000256" key="2">
    <source>
        <dbReference type="ARBA" id="ARBA00005402"/>
    </source>
</evidence>
<comment type="similarity">
    <text evidence="2 18">Belongs to the ERG4/ERG24 family.</text>
</comment>
<keyword evidence="12 18" id="KW-1207">Sterol metabolism</keyword>
<dbReference type="EMBL" id="KV453841">
    <property type="protein sequence ID" value="ODV92937.1"/>
    <property type="molecule type" value="Genomic_DNA"/>
</dbReference>
<dbReference type="Proteomes" id="UP000095023">
    <property type="component" value="Unassembled WGS sequence"/>
</dbReference>
<name>A0A1E4TMI1_9ASCO</name>
<feature type="transmembrane region" description="Helical" evidence="18">
    <location>
        <begin position="229"/>
        <end position="251"/>
    </location>
</feature>
<sequence length="439" mass="49898">MPPKTRTASKIQPVHREFGGIPGSFVLITTLPWLVIFLMTAASNGSIPFDGPGLKALLEDTYSHVYTSILDIAAYKAYVCWWTGLAMMRVIIPCRKFDGLPNRDGSVLTYNLNALTSLIILCIVLTLRGFATSWQLPELQFLYDHLFGMAIAAIFFSIAQAVWVYLYSFRSSKPLLAAGGDTGSVIYDFYIGRELNPMIGSFELKVFNELRPGLILWIMINLAMCHHQFIAYGKVSSGLILVTLMEGFYVLESLYNEDKVLSTMDVVSDGFGFMLSFGDLALVPFTYSLQAQFLTDRPEIELSFFEIAAIAALQAIGYIIFRKTNSQKDWFRHLTPAERKASGYKFIKSPTGRSLLADGWWGYSRHINYFGDWLMAWSWCLAAGVSGLKSRVCLFYVIYFAVLLIHRERRDDEKCANQHKQAWTEYKKLVPWRIIPYVY</sequence>
<dbReference type="GO" id="GO:0050613">
    <property type="term" value="F:Delta14-sterol reductase activity"/>
    <property type="evidence" value="ECO:0007669"/>
    <property type="project" value="EnsemblFungi"/>
</dbReference>